<proteinExistence type="predicted"/>
<name>A0A939FJN0_9ACTN</name>
<dbReference type="InterPro" id="IPR032716">
    <property type="entry name" value="ACC_epsilon"/>
</dbReference>
<comment type="caution">
    <text evidence="2">The sequence shown here is derived from an EMBL/GenBank/DDBJ whole genome shotgun (WGS) entry which is preliminary data.</text>
</comment>
<keyword evidence="3" id="KW-1185">Reference proteome</keyword>
<dbReference type="GO" id="GO:0003989">
    <property type="term" value="F:acetyl-CoA carboxylase activity"/>
    <property type="evidence" value="ECO:0007669"/>
    <property type="project" value="InterPro"/>
</dbReference>
<feature type="region of interest" description="Disordered" evidence="1">
    <location>
        <begin position="1"/>
        <end position="21"/>
    </location>
</feature>
<dbReference type="GO" id="GO:0004658">
    <property type="term" value="F:propionyl-CoA carboxylase activity"/>
    <property type="evidence" value="ECO:0007669"/>
    <property type="project" value="InterPro"/>
</dbReference>
<evidence type="ECO:0000256" key="1">
    <source>
        <dbReference type="SAM" id="MobiDB-lite"/>
    </source>
</evidence>
<reference evidence="2" key="1">
    <citation type="submission" date="2021-03" db="EMBL/GenBank/DDBJ databases">
        <title>Streptomyces strains.</title>
        <authorList>
            <person name="Lund M.B."/>
            <person name="Toerring T."/>
        </authorList>
    </citation>
    <scope>NUCLEOTIDE SEQUENCE</scope>
    <source>
        <strain evidence="2">JCM 4242</strain>
    </source>
</reference>
<dbReference type="Pfam" id="PF13822">
    <property type="entry name" value="ACC_epsilon"/>
    <property type="match status" value="1"/>
</dbReference>
<dbReference type="Proteomes" id="UP000664781">
    <property type="component" value="Unassembled WGS sequence"/>
</dbReference>
<sequence>MNDDLSGALDPTTVRVTRGRPDPDELAALVIGLALCSGEPEDDSPAGGAALPTPHWTTLAAFRPPACWTSPRLRNTVF</sequence>
<evidence type="ECO:0000313" key="2">
    <source>
        <dbReference type="EMBL" id="MBO0652344.1"/>
    </source>
</evidence>
<protein>
    <submittedName>
        <fullName evidence="2">Acyl-CoA carboxylase subunit epsilon</fullName>
    </submittedName>
</protein>
<dbReference type="EMBL" id="JAFMOF010000001">
    <property type="protein sequence ID" value="MBO0652344.1"/>
    <property type="molecule type" value="Genomic_DNA"/>
</dbReference>
<dbReference type="AlphaFoldDB" id="A0A939FJN0"/>
<accession>A0A939FJN0</accession>
<gene>
    <name evidence="2" type="ORF">J1792_05930</name>
</gene>
<organism evidence="2 3">
    <name type="scientific">Streptomyces triculaminicus</name>
    <dbReference type="NCBI Taxonomy" id="2816232"/>
    <lineage>
        <taxon>Bacteria</taxon>
        <taxon>Bacillati</taxon>
        <taxon>Actinomycetota</taxon>
        <taxon>Actinomycetes</taxon>
        <taxon>Kitasatosporales</taxon>
        <taxon>Streptomycetaceae</taxon>
        <taxon>Streptomyces</taxon>
    </lineage>
</organism>
<evidence type="ECO:0000313" key="3">
    <source>
        <dbReference type="Proteomes" id="UP000664781"/>
    </source>
</evidence>
<dbReference type="RefSeq" id="WP_086568700.1">
    <property type="nucleotide sequence ID" value="NZ_JAFMOF010000001.1"/>
</dbReference>